<evidence type="ECO:0000313" key="2">
    <source>
        <dbReference type="Proteomes" id="UP000293852"/>
    </source>
</evidence>
<dbReference type="EMBL" id="SGWX01000001">
    <property type="protein sequence ID" value="RZS61516.1"/>
    <property type="molecule type" value="Genomic_DNA"/>
</dbReference>
<proteinExistence type="predicted"/>
<sequence>MTAGPEELPDVSDIRPYIRTGGRVADERVALDALVAAAHRCDSPIRERQAAEVLGALGSGYLTVAELAVALAVPLGTAQVIAADLAHAGVLRLVEGAESPGSSGDERIQMLTLLGSVIDGIGKL</sequence>
<comment type="caution">
    <text evidence="1">The sequence shown here is derived from an EMBL/GenBank/DDBJ whole genome shotgun (WGS) entry which is preliminary data.</text>
</comment>
<name>A0A4Q7M131_9MICO</name>
<accession>A0A4Q7M131</accession>
<reference evidence="1 2" key="1">
    <citation type="submission" date="2019-02" db="EMBL/GenBank/DDBJ databases">
        <title>Sequencing the genomes of 1000 actinobacteria strains.</title>
        <authorList>
            <person name="Klenk H.-P."/>
        </authorList>
    </citation>
    <scope>NUCLEOTIDE SEQUENCE [LARGE SCALE GENOMIC DNA]</scope>
    <source>
        <strain evidence="1 2">DSM 16932</strain>
    </source>
</reference>
<evidence type="ECO:0000313" key="1">
    <source>
        <dbReference type="EMBL" id="RZS61516.1"/>
    </source>
</evidence>
<dbReference type="Pfam" id="PF05331">
    <property type="entry name" value="DUF742"/>
    <property type="match status" value="1"/>
</dbReference>
<dbReference type="InterPro" id="IPR007995">
    <property type="entry name" value="DUF742"/>
</dbReference>
<protein>
    <submittedName>
        <fullName evidence="1">Uncharacterized protein DUF742</fullName>
    </submittedName>
</protein>
<dbReference type="AlphaFoldDB" id="A0A4Q7M131"/>
<gene>
    <name evidence="1" type="ORF">EV386_1820</name>
</gene>
<dbReference type="RefSeq" id="WP_130414265.1">
    <property type="nucleotide sequence ID" value="NZ_SGWX01000001.1"/>
</dbReference>
<keyword evidence="2" id="KW-1185">Reference proteome</keyword>
<dbReference type="PANTHER" id="PTHR36221:SF1">
    <property type="entry name" value="DUF742 DOMAIN-CONTAINING PROTEIN"/>
    <property type="match status" value="1"/>
</dbReference>
<dbReference type="Proteomes" id="UP000293852">
    <property type="component" value="Unassembled WGS sequence"/>
</dbReference>
<dbReference type="PANTHER" id="PTHR36221">
    <property type="entry name" value="DUF742 DOMAIN-CONTAINING PROTEIN"/>
    <property type="match status" value="1"/>
</dbReference>
<dbReference type="OrthoDB" id="4563801at2"/>
<organism evidence="1 2">
    <name type="scientific">Xylanimonas ulmi</name>
    <dbReference type="NCBI Taxonomy" id="228973"/>
    <lineage>
        <taxon>Bacteria</taxon>
        <taxon>Bacillati</taxon>
        <taxon>Actinomycetota</taxon>
        <taxon>Actinomycetes</taxon>
        <taxon>Micrococcales</taxon>
        <taxon>Promicromonosporaceae</taxon>
        <taxon>Xylanimonas</taxon>
    </lineage>
</organism>